<dbReference type="EMBL" id="FOYT01000001">
    <property type="protein sequence ID" value="SFR42151.1"/>
    <property type="molecule type" value="Genomic_DNA"/>
</dbReference>
<evidence type="ECO:0000313" key="3">
    <source>
        <dbReference type="Proteomes" id="UP000198531"/>
    </source>
</evidence>
<evidence type="ECO:0000313" key="2">
    <source>
        <dbReference type="EMBL" id="SFR42151.1"/>
    </source>
</evidence>
<gene>
    <name evidence="2" type="ORF">SAMN04487947_1230</name>
</gene>
<dbReference type="Proteomes" id="UP000198531">
    <property type="component" value="Unassembled WGS sequence"/>
</dbReference>
<sequence length="377" mass="41644">MQAHHDTTDALEPPSHLHQLAVFGTPDQQEQAIKQIRANSAHGPSFWKTLDGAFRMGYLNPTLKANSSPRANAQVMDYEEWVDRSDDIIDEVNLQLTLMDDALAIDTVSSSLSYTEYTEQVESEGAIEAERSMDGRAKSDQIATAKGTVGIATPMTHVDYRVSSREQAQSENMGSDKEARKAREAGRILRESEDKLMLDGWDTAVPMPEGGTLTVDGYRNTAGRIQGSASGSWTTSSPGNVQDTIEKALSDFENQGGDSDRNMMPRSRGAYLYYNTAHNAVLDKKDPRGDGNMNVRTRLQQDHPYVQLRETPMIPEDEIVMVINDPQTLSVVDSQAPTNLSWDSGPMVTNFKALSCRNPFFRSTYQGVSGVLHYTGV</sequence>
<dbReference type="OrthoDB" id="195106at2157"/>
<proteinExistence type="predicted"/>
<dbReference type="RefSeq" id="WP_089805561.1">
    <property type="nucleotide sequence ID" value="NZ_FOYT01000001.1"/>
</dbReference>
<reference evidence="3" key="1">
    <citation type="submission" date="2016-10" db="EMBL/GenBank/DDBJ databases">
        <authorList>
            <person name="Varghese N."/>
            <person name="Submissions S."/>
        </authorList>
    </citation>
    <scope>NUCLEOTIDE SEQUENCE [LARGE SCALE GENOMIC DNA]</scope>
    <source>
        <strain evidence="3">CGMCC 1.7736</strain>
    </source>
</reference>
<evidence type="ECO:0000256" key="1">
    <source>
        <dbReference type="SAM" id="MobiDB-lite"/>
    </source>
</evidence>
<dbReference type="Gene3D" id="3.30.2400.30">
    <property type="match status" value="1"/>
</dbReference>
<keyword evidence="3" id="KW-1185">Reference proteome</keyword>
<protein>
    <submittedName>
        <fullName evidence="2">Uncharacterized protein</fullName>
    </submittedName>
</protein>
<accession>A0A1I6GJ47</accession>
<organism evidence="2 3">
    <name type="scientific">Halogeometricum rufum</name>
    <dbReference type="NCBI Taxonomy" id="553469"/>
    <lineage>
        <taxon>Archaea</taxon>
        <taxon>Methanobacteriati</taxon>
        <taxon>Methanobacteriota</taxon>
        <taxon>Stenosarchaea group</taxon>
        <taxon>Halobacteria</taxon>
        <taxon>Halobacteriales</taxon>
        <taxon>Haloferacaceae</taxon>
        <taxon>Halogeometricum</taxon>
    </lineage>
</organism>
<name>A0A1I6GJ47_9EURY</name>
<dbReference type="AlphaFoldDB" id="A0A1I6GJ47"/>
<dbReference type="STRING" id="553469.SAMN04487947_1230"/>
<feature type="region of interest" description="Disordered" evidence="1">
    <location>
        <begin position="164"/>
        <end position="185"/>
    </location>
</feature>
<feature type="compositionally biased region" description="Basic and acidic residues" evidence="1">
    <location>
        <begin position="174"/>
        <end position="185"/>
    </location>
</feature>